<keyword evidence="5 6" id="KW-0472">Membrane</keyword>
<dbReference type="PANTHER" id="PTHR48022:SF28">
    <property type="entry name" value="MAJOR FACILITATOR SUPERFAMILY (MFS) PROFILE DOMAIN-CONTAINING PROTEIN-RELATED"/>
    <property type="match status" value="1"/>
</dbReference>
<evidence type="ECO:0000313" key="8">
    <source>
        <dbReference type="EMBL" id="KAK5534403.1"/>
    </source>
</evidence>
<dbReference type="InterPro" id="IPR005828">
    <property type="entry name" value="MFS_sugar_transport-like"/>
</dbReference>
<proteinExistence type="inferred from homology"/>
<feature type="transmembrane region" description="Helical" evidence="6">
    <location>
        <begin position="174"/>
        <end position="201"/>
    </location>
</feature>
<evidence type="ECO:0000256" key="3">
    <source>
        <dbReference type="ARBA" id="ARBA00022692"/>
    </source>
</evidence>
<name>A0AAV9Q583_9PEZI</name>
<keyword evidence="4 6" id="KW-1133">Transmembrane helix</keyword>
<evidence type="ECO:0000256" key="5">
    <source>
        <dbReference type="ARBA" id="ARBA00023136"/>
    </source>
</evidence>
<dbReference type="EMBL" id="JAXLQG010000011">
    <property type="protein sequence ID" value="KAK5534403.1"/>
    <property type="molecule type" value="Genomic_DNA"/>
</dbReference>
<dbReference type="Gene3D" id="1.20.1250.20">
    <property type="entry name" value="MFS general substrate transporter like domains"/>
    <property type="match status" value="1"/>
</dbReference>
<evidence type="ECO:0000313" key="9">
    <source>
        <dbReference type="Proteomes" id="UP001345827"/>
    </source>
</evidence>
<dbReference type="PANTHER" id="PTHR48022">
    <property type="entry name" value="PLASTIDIC GLUCOSE TRANSPORTER 4"/>
    <property type="match status" value="1"/>
</dbReference>
<evidence type="ECO:0000256" key="6">
    <source>
        <dbReference type="SAM" id="Phobius"/>
    </source>
</evidence>
<feature type="transmembrane region" description="Helical" evidence="6">
    <location>
        <begin position="149"/>
        <end position="168"/>
    </location>
</feature>
<evidence type="ECO:0000256" key="2">
    <source>
        <dbReference type="ARBA" id="ARBA00010992"/>
    </source>
</evidence>
<protein>
    <recommendedName>
        <fullName evidence="7">Major facilitator superfamily (MFS) profile domain-containing protein</fullName>
    </recommendedName>
</protein>
<dbReference type="SUPFAM" id="SSF103473">
    <property type="entry name" value="MFS general substrate transporter"/>
    <property type="match status" value="1"/>
</dbReference>
<sequence length="328" mass="36142">MVIVLTFILPETPRYLMSQGRDQEAKEVMARLAGKNVTTDDHRVVELCEEIQAAIAIESAGGPFKMKELLQGGKLQNFRRMLICFAIQGFQQLGGICLITYYLPKVLVSSVGMSRAASLLVAGLCTTEYVLASIFQVFMVGWLKRRTMLFISSAGEITSMVVLAITVWHGGFGAGIVATIMLFGFNTFYSFGWLTVPFVYPAEITTLRLRAKGCAIASAGAWIIEFMVVQITPIAVQNIGYKTYIIFAVLNIALIVPVTYFFFPETAGLPLEAVDYIFEAGGITAGVFQKGGTVDRRRDIERNLEQKAHEHAPSTPPIAIEILEHPQK</sequence>
<dbReference type="GO" id="GO:0016020">
    <property type="term" value="C:membrane"/>
    <property type="evidence" value="ECO:0007669"/>
    <property type="project" value="UniProtKB-SubCell"/>
</dbReference>
<evidence type="ECO:0000256" key="1">
    <source>
        <dbReference type="ARBA" id="ARBA00004141"/>
    </source>
</evidence>
<dbReference type="InterPro" id="IPR050360">
    <property type="entry name" value="MFS_Sugar_Transporters"/>
</dbReference>
<reference evidence="8 9" key="1">
    <citation type="submission" date="2023-06" db="EMBL/GenBank/DDBJ databases">
        <title>Black Yeasts Isolated from many extreme environments.</title>
        <authorList>
            <person name="Coleine C."/>
            <person name="Stajich J.E."/>
            <person name="Selbmann L."/>
        </authorList>
    </citation>
    <scope>NUCLEOTIDE SEQUENCE [LARGE SCALE GENOMIC DNA]</scope>
    <source>
        <strain evidence="8 9">CCFEE 5887</strain>
    </source>
</reference>
<dbReference type="InterPro" id="IPR036259">
    <property type="entry name" value="MFS_trans_sf"/>
</dbReference>
<evidence type="ECO:0000259" key="7">
    <source>
        <dbReference type="PROSITE" id="PS50850"/>
    </source>
</evidence>
<comment type="similarity">
    <text evidence="2">Belongs to the major facilitator superfamily. Sugar transporter (TC 2.A.1.1) family.</text>
</comment>
<dbReference type="AlphaFoldDB" id="A0AAV9Q583"/>
<comment type="caution">
    <text evidence="8">The sequence shown here is derived from an EMBL/GenBank/DDBJ whole genome shotgun (WGS) entry which is preliminary data.</text>
</comment>
<dbReference type="GO" id="GO:0005351">
    <property type="term" value="F:carbohydrate:proton symporter activity"/>
    <property type="evidence" value="ECO:0007669"/>
    <property type="project" value="TreeGrafter"/>
</dbReference>
<feature type="transmembrane region" description="Helical" evidence="6">
    <location>
        <begin position="213"/>
        <end position="232"/>
    </location>
</feature>
<dbReference type="PROSITE" id="PS50850">
    <property type="entry name" value="MFS"/>
    <property type="match status" value="1"/>
</dbReference>
<feature type="transmembrane region" description="Helical" evidence="6">
    <location>
        <begin position="82"/>
        <end position="104"/>
    </location>
</feature>
<keyword evidence="3 6" id="KW-0812">Transmembrane</keyword>
<feature type="transmembrane region" description="Helical" evidence="6">
    <location>
        <begin position="244"/>
        <end position="263"/>
    </location>
</feature>
<evidence type="ECO:0000256" key="4">
    <source>
        <dbReference type="ARBA" id="ARBA00022989"/>
    </source>
</evidence>
<feature type="domain" description="Major facilitator superfamily (MFS) profile" evidence="7">
    <location>
        <begin position="1"/>
        <end position="267"/>
    </location>
</feature>
<feature type="transmembrane region" description="Helical" evidence="6">
    <location>
        <begin position="116"/>
        <end position="142"/>
    </location>
</feature>
<organism evidence="8 9">
    <name type="scientific">Vermiconidia calcicola</name>
    <dbReference type="NCBI Taxonomy" id="1690605"/>
    <lineage>
        <taxon>Eukaryota</taxon>
        <taxon>Fungi</taxon>
        <taxon>Dikarya</taxon>
        <taxon>Ascomycota</taxon>
        <taxon>Pezizomycotina</taxon>
        <taxon>Dothideomycetes</taxon>
        <taxon>Dothideomycetidae</taxon>
        <taxon>Mycosphaerellales</taxon>
        <taxon>Extremaceae</taxon>
        <taxon>Vermiconidia</taxon>
    </lineage>
</organism>
<accession>A0AAV9Q583</accession>
<gene>
    <name evidence="8" type="ORF">LTR25_006435</name>
</gene>
<dbReference type="Proteomes" id="UP001345827">
    <property type="component" value="Unassembled WGS sequence"/>
</dbReference>
<comment type="subcellular location">
    <subcellularLocation>
        <location evidence="1">Membrane</location>
        <topology evidence="1">Multi-pass membrane protein</topology>
    </subcellularLocation>
</comment>
<dbReference type="Pfam" id="PF00083">
    <property type="entry name" value="Sugar_tr"/>
    <property type="match status" value="1"/>
</dbReference>
<keyword evidence="9" id="KW-1185">Reference proteome</keyword>
<dbReference type="InterPro" id="IPR020846">
    <property type="entry name" value="MFS_dom"/>
</dbReference>